<proteinExistence type="predicted"/>
<dbReference type="EMBL" id="JBHUON010000019">
    <property type="protein sequence ID" value="MFD2865971.1"/>
    <property type="molecule type" value="Genomic_DNA"/>
</dbReference>
<gene>
    <name evidence="1" type="ORF">ACFSYC_14820</name>
</gene>
<protein>
    <submittedName>
        <fullName evidence="1">6-bladed beta-propeller</fullName>
    </submittedName>
</protein>
<dbReference type="Pfam" id="PF17170">
    <property type="entry name" value="DUF5128"/>
    <property type="match status" value="1"/>
</dbReference>
<dbReference type="Proteomes" id="UP001597601">
    <property type="component" value="Unassembled WGS sequence"/>
</dbReference>
<dbReference type="InterPro" id="IPR011042">
    <property type="entry name" value="6-blade_b-propeller_TolB-like"/>
</dbReference>
<comment type="caution">
    <text evidence="1">The sequence shown here is derived from an EMBL/GenBank/DDBJ whole genome shotgun (WGS) entry which is preliminary data.</text>
</comment>
<keyword evidence="2" id="KW-1185">Reference proteome</keyword>
<dbReference type="Gene3D" id="2.120.10.30">
    <property type="entry name" value="TolB, C-terminal domain"/>
    <property type="match status" value="1"/>
</dbReference>
<name>A0ABW5XSM5_9SPHI</name>
<reference evidence="2" key="1">
    <citation type="journal article" date="2019" name="Int. J. Syst. Evol. Microbiol.">
        <title>The Global Catalogue of Microorganisms (GCM) 10K type strain sequencing project: providing services to taxonomists for standard genome sequencing and annotation.</title>
        <authorList>
            <consortium name="The Broad Institute Genomics Platform"/>
            <consortium name="The Broad Institute Genome Sequencing Center for Infectious Disease"/>
            <person name="Wu L."/>
            <person name="Ma J."/>
        </authorList>
    </citation>
    <scope>NUCLEOTIDE SEQUENCE [LARGE SCALE GENOMIC DNA]</scope>
    <source>
        <strain evidence="2">KCTC 52232</strain>
    </source>
</reference>
<dbReference type="PROSITE" id="PS51257">
    <property type="entry name" value="PROKAR_LIPOPROTEIN"/>
    <property type="match status" value="1"/>
</dbReference>
<evidence type="ECO:0000313" key="1">
    <source>
        <dbReference type="EMBL" id="MFD2865971.1"/>
    </source>
</evidence>
<accession>A0ABW5XSM5</accession>
<organism evidence="1 2">
    <name type="scientific">Mucilaginibacter antarcticus</name>
    <dbReference type="NCBI Taxonomy" id="1855725"/>
    <lineage>
        <taxon>Bacteria</taxon>
        <taxon>Pseudomonadati</taxon>
        <taxon>Bacteroidota</taxon>
        <taxon>Sphingobacteriia</taxon>
        <taxon>Sphingobacteriales</taxon>
        <taxon>Sphingobacteriaceae</taxon>
        <taxon>Mucilaginibacter</taxon>
    </lineage>
</organism>
<dbReference type="RefSeq" id="WP_377129197.1">
    <property type="nucleotide sequence ID" value="NZ_JBHUHN010000001.1"/>
</dbReference>
<dbReference type="SUPFAM" id="SSF63825">
    <property type="entry name" value="YWTD domain"/>
    <property type="match status" value="1"/>
</dbReference>
<evidence type="ECO:0000313" key="2">
    <source>
        <dbReference type="Proteomes" id="UP001597601"/>
    </source>
</evidence>
<sequence>MKYLALLLPVVFFVSCSKTDAGKVSKITVNLLDTPTVFIEDVAQDVVNVNLGPPGDTTMKYPTHFFVSDNEIIVVDKFQSAIYTFDKKGVLKHKIKSVAKREDSFQQITDVLFDEATNTIEVLDLSASKIFTYKPDGHFVKKLNIVDPIHFGLSFAKAGNVYASLARRSNNPKQSNSISVFKQTDDMVSYATPAVPAIPLVKTLDIAFSHQFENHKGSLYYFPLLDDKIYEIGLDKSTPAYQINVGDEHKLTKQIREEPPVKDHFQYWKKVADYKLLCDNSSLFITDNWVSFNYRYGPKNRFCNVFYSKKTGKTIQVSEFKSRKDTAFTSKYNILAKHGDYFVAASPTFKRLDFGNPLIIPVAHGKQPQYETTFRLTFFKLKAM</sequence>